<protein>
    <submittedName>
        <fullName evidence="1">Uncharacterized protein</fullName>
    </submittedName>
</protein>
<evidence type="ECO:0000313" key="1">
    <source>
        <dbReference type="EMBL" id="QHS80129.1"/>
    </source>
</evidence>
<dbReference type="AlphaFoldDB" id="A0A6C0AK15"/>
<dbReference type="EMBL" id="MN740675">
    <property type="protein sequence ID" value="QHS80129.1"/>
    <property type="molecule type" value="Genomic_DNA"/>
</dbReference>
<reference evidence="1" key="1">
    <citation type="journal article" date="2020" name="Nature">
        <title>Giant virus diversity and host interactions through global metagenomics.</title>
        <authorList>
            <person name="Schulz F."/>
            <person name="Roux S."/>
            <person name="Paez-Espino D."/>
            <person name="Jungbluth S."/>
            <person name="Walsh D.A."/>
            <person name="Denef V.J."/>
            <person name="McMahon K.D."/>
            <person name="Konstantinidis K.T."/>
            <person name="Eloe-Fadrosh E.A."/>
            <person name="Kyrpides N.C."/>
            <person name="Woyke T."/>
        </authorList>
    </citation>
    <scope>NUCLEOTIDE SEQUENCE</scope>
    <source>
        <strain evidence="1">GVMAG-S-1039698-54</strain>
    </source>
</reference>
<sequence length="78" mass="9460">MSDQYKKNIDKLKELENTHPNLSKYWIEYLKKKEEKYIEANKSCENFLDNITNYPDFSNKMIYNLMIIKQSGLLNNNY</sequence>
<organism evidence="1">
    <name type="scientific">viral metagenome</name>
    <dbReference type="NCBI Taxonomy" id="1070528"/>
    <lineage>
        <taxon>unclassified sequences</taxon>
        <taxon>metagenomes</taxon>
        <taxon>organismal metagenomes</taxon>
    </lineage>
</organism>
<name>A0A6C0AK15_9ZZZZ</name>
<proteinExistence type="predicted"/>
<accession>A0A6C0AK15</accession>